<keyword evidence="1" id="KW-1133">Transmembrane helix</keyword>
<evidence type="ECO:0000313" key="3">
    <source>
        <dbReference type="Proteomes" id="UP000557717"/>
    </source>
</evidence>
<proteinExistence type="predicted"/>
<reference evidence="2 3" key="1">
    <citation type="submission" date="2020-08" db="EMBL/GenBank/DDBJ databases">
        <title>Genomic Encyclopedia of Type Strains, Phase IV (KMG-IV): sequencing the most valuable type-strain genomes for metagenomic binning, comparative biology and taxonomic classification.</title>
        <authorList>
            <person name="Goeker M."/>
        </authorList>
    </citation>
    <scope>NUCLEOTIDE SEQUENCE [LARGE SCALE GENOMIC DNA]</scope>
    <source>
        <strain evidence="2 3">YC6886</strain>
    </source>
</reference>
<dbReference type="RefSeq" id="WP_184015609.1">
    <property type="nucleotide sequence ID" value="NZ_JACHFD010000002.1"/>
</dbReference>
<keyword evidence="3" id="KW-1185">Reference proteome</keyword>
<protein>
    <submittedName>
        <fullName evidence="2">Uncharacterized protein</fullName>
    </submittedName>
</protein>
<feature type="transmembrane region" description="Helical" evidence="1">
    <location>
        <begin position="43"/>
        <end position="65"/>
    </location>
</feature>
<evidence type="ECO:0000256" key="1">
    <source>
        <dbReference type="SAM" id="Phobius"/>
    </source>
</evidence>
<keyword evidence="1" id="KW-0812">Transmembrane</keyword>
<keyword evidence="1" id="KW-0472">Membrane</keyword>
<accession>A0A840V9A6</accession>
<gene>
    <name evidence="2" type="ORF">HNR46_000593</name>
</gene>
<dbReference type="Proteomes" id="UP000557717">
    <property type="component" value="Unassembled WGS sequence"/>
</dbReference>
<organism evidence="2 3">
    <name type="scientific">Haloferula luteola</name>
    <dbReference type="NCBI Taxonomy" id="595692"/>
    <lineage>
        <taxon>Bacteria</taxon>
        <taxon>Pseudomonadati</taxon>
        <taxon>Verrucomicrobiota</taxon>
        <taxon>Verrucomicrobiia</taxon>
        <taxon>Verrucomicrobiales</taxon>
        <taxon>Verrucomicrobiaceae</taxon>
        <taxon>Haloferula</taxon>
    </lineage>
</organism>
<dbReference type="EMBL" id="JACHFD010000002">
    <property type="protein sequence ID" value="MBB5350369.1"/>
    <property type="molecule type" value="Genomic_DNA"/>
</dbReference>
<comment type="caution">
    <text evidence="2">The sequence shown here is derived from an EMBL/GenBank/DDBJ whole genome shotgun (WGS) entry which is preliminary data.</text>
</comment>
<sequence>MTRSSDLHDYRSAYAAAQSAALRAGGPVSRAASPEVEAKLGRMLWVVGGLFLSALLSLLSVGIWLSV</sequence>
<evidence type="ECO:0000313" key="2">
    <source>
        <dbReference type="EMBL" id="MBB5350369.1"/>
    </source>
</evidence>
<dbReference type="AlphaFoldDB" id="A0A840V9A6"/>
<name>A0A840V9A6_9BACT</name>